<dbReference type="EMBL" id="AP027151">
    <property type="protein sequence ID" value="BDV43577.1"/>
    <property type="molecule type" value="Genomic_DNA"/>
</dbReference>
<evidence type="ECO:0008006" key="3">
    <source>
        <dbReference type="Google" id="ProtNLM"/>
    </source>
</evidence>
<dbReference type="InterPro" id="IPR014710">
    <property type="entry name" value="RmlC-like_jellyroll"/>
</dbReference>
<name>A0ABN6VVH4_9BACT</name>
<proteinExistence type="predicted"/>
<accession>A0ABN6VVH4</accession>
<evidence type="ECO:0000313" key="1">
    <source>
        <dbReference type="EMBL" id="BDV43577.1"/>
    </source>
</evidence>
<protein>
    <recommendedName>
        <fullName evidence="3">Cupin</fullName>
    </recommendedName>
</protein>
<sequence length="129" mass="13876">MALLISSPVVANTASSAAKRVEELIGKVNSQAAQVSISRMLSPAGWSKPGHVPEFDEYSVVLRGTLRVRLLDEEVDVTVGQAIIVQAGEWVQYSTPLPGGADYLAVCLPPFTADTVLQPYNNRPDPAHY</sequence>
<evidence type="ECO:0000313" key="2">
    <source>
        <dbReference type="Proteomes" id="UP001317705"/>
    </source>
</evidence>
<dbReference type="RefSeq" id="WP_281999704.1">
    <property type="nucleotide sequence ID" value="NZ_AP027151.1"/>
</dbReference>
<keyword evidence="2" id="KW-1185">Reference proteome</keyword>
<dbReference type="Proteomes" id="UP001317705">
    <property type="component" value="Chromosome"/>
</dbReference>
<gene>
    <name evidence="1" type="ORF">GURASL_25000</name>
</gene>
<reference evidence="1 2" key="1">
    <citation type="submission" date="2022-12" db="EMBL/GenBank/DDBJ databases">
        <title>Polyphasic characterization of Geotalea uranireducens NIT-SL11 newly isolated from a complex of sewage sludge and microbially reduced graphene oxide.</title>
        <authorList>
            <person name="Xie L."/>
            <person name="Yoshida N."/>
            <person name="Meng L."/>
        </authorList>
    </citation>
    <scope>NUCLEOTIDE SEQUENCE [LARGE SCALE GENOMIC DNA]</scope>
    <source>
        <strain evidence="1 2">NIT-SL11</strain>
    </source>
</reference>
<dbReference type="InterPro" id="IPR011051">
    <property type="entry name" value="RmlC_Cupin_sf"/>
</dbReference>
<dbReference type="Gene3D" id="2.60.120.10">
    <property type="entry name" value="Jelly Rolls"/>
    <property type="match status" value="1"/>
</dbReference>
<dbReference type="SUPFAM" id="SSF51182">
    <property type="entry name" value="RmlC-like cupins"/>
    <property type="match status" value="1"/>
</dbReference>
<organism evidence="1 2">
    <name type="scientific">Geotalea uraniireducens</name>
    <dbReference type="NCBI Taxonomy" id="351604"/>
    <lineage>
        <taxon>Bacteria</taxon>
        <taxon>Pseudomonadati</taxon>
        <taxon>Thermodesulfobacteriota</taxon>
        <taxon>Desulfuromonadia</taxon>
        <taxon>Geobacterales</taxon>
        <taxon>Geobacteraceae</taxon>
        <taxon>Geotalea</taxon>
    </lineage>
</organism>